<dbReference type="InterPro" id="IPR020904">
    <property type="entry name" value="Sc_DH/Rdtase_CS"/>
</dbReference>
<evidence type="ECO:0000313" key="4">
    <source>
        <dbReference type="EMBL" id="TCN18825.1"/>
    </source>
</evidence>
<reference evidence="4 5" key="1">
    <citation type="journal article" date="2015" name="Stand. Genomic Sci.">
        <title>Genomic Encyclopedia of Bacterial and Archaeal Type Strains, Phase III: the genomes of soil and plant-associated and newly described type strains.</title>
        <authorList>
            <person name="Whitman W.B."/>
            <person name="Woyke T."/>
            <person name="Klenk H.P."/>
            <person name="Zhou Y."/>
            <person name="Lilburn T.G."/>
            <person name="Beck B.J."/>
            <person name="De Vos P."/>
            <person name="Vandamme P."/>
            <person name="Eisen J.A."/>
            <person name="Garrity G."/>
            <person name="Hugenholtz P."/>
            <person name="Kyrpides N.C."/>
        </authorList>
    </citation>
    <scope>NUCLEOTIDE SEQUENCE [LARGE SCALE GENOMIC DNA]</scope>
    <source>
        <strain evidence="4 5">CV53</strain>
    </source>
</reference>
<dbReference type="InterPro" id="IPR036291">
    <property type="entry name" value="NAD(P)-bd_dom_sf"/>
</dbReference>
<evidence type="ECO:0000256" key="1">
    <source>
        <dbReference type="ARBA" id="ARBA00006484"/>
    </source>
</evidence>
<evidence type="ECO:0000313" key="5">
    <source>
        <dbReference type="Proteomes" id="UP000295689"/>
    </source>
</evidence>
<dbReference type="AlphaFoldDB" id="A0A4R2AYR4"/>
<gene>
    <name evidence="4" type="ORF">EV146_11924</name>
</gene>
<organism evidence="4 5">
    <name type="scientific">Mesobacillus foraminis</name>
    <dbReference type="NCBI Taxonomy" id="279826"/>
    <lineage>
        <taxon>Bacteria</taxon>
        <taxon>Bacillati</taxon>
        <taxon>Bacillota</taxon>
        <taxon>Bacilli</taxon>
        <taxon>Bacillales</taxon>
        <taxon>Bacillaceae</taxon>
        <taxon>Mesobacillus</taxon>
    </lineage>
</organism>
<dbReference type="PRINTS" id="PR00080">
    <property type="entry name" value="SDRFAMILY"/>
</dbReference>
<keyword evidence="2" id="KW-0560">Oxidoreductase</keyword>
<dbReference type="Gene3D" id="3.40.50.720">
    <property type="entry name" value="NAD(P)-binding Rossmann-like Domain"/>
    <property type="match status" value="1"/>
</dbReference>
<comment type="similarity">
    <text evidence="1 3">Belongs to the short-chain dehydrogenases/reductases (SDR) family.</text>
</comment>
<dbReference type="Pfam" id="PF00106">
    <property type="entry name" value="adh_short"/>
    <property type="match status" value="1"/>
</dbReference>
<dbReference type="PANTHER" id="PTHR42901:SF1">
    <property type="entry name" value="ALCOHOL DEHYDROGENASE"/>
    <property type="match status" value="1"/>
</dbReference>
<dbReference type="RefSeq" id="WP_132011377.1">
    <property type="nucleotide sequence ID" value="NZ_JABUHM010000020.1"/>
</dbReference>
<dbReference type="GO" id="GO:0016491">
    <property type="term" value="F:oxidoreductase activity"/>
    <property type="evidence" value="ECO:0007669"/>
    <property type="project" value="UniProtKB-KW"/>
</dbReference>
<dbReference type="InterPro" id="IPR002347">
    <property type="entry name" value="SDR_fam"/>
</dbReference>
<evidence type="ECO:0000256" key="3">
    <source>
        <dbReference type="RuleBase" id="RU000363"/>
    </source>
</evidence>
<dbReference type="PRINTS" id="PR00081">
    <property type="entry name" value="GDHRDH"/>
</dbReference>
<accession>A0A4R2AYR4</accession>
<dbReference type="CDD" id="cd05233">
    <property type="entry name" value="SDR_c"/>
    <property type="match status" value="1"/>
</dbReference>
<dbReference type="PROSITE" id="PS00061">
    <property type="entry name" value="ADH_SHORT"/>
    <property type="match status" value="1"/>
</dbReference>
<comment type="caution">
    <text evidence="4">The sequence shown here is derived from an EMBL/GenBank/DDBJ whole genome shotgun (WGS) entry which is preliminary data.</text>
</comment>
<dbReference type="PANTHER" id="PTHR42901">
    <property type="entry name" value="ALCOHOL DEHYDROGENASE"/>
    <property type="match status" value="1"/>
</dbReference>
<dbReference type="SUPFAM" id="SSF51735">
    <property type="entry name" value="NAD(P)-binding Rossmann-fold domains"/>
    <property type="match status" value="1"/>
</dbReference>
<evidence type="ECO:0000256" key="2">
    <source>
        <dbReference type="ARBA" id="ARBA00023002"/>
    </source>
</evidence>
<dbReference type="Proteomes" id="UP000295689">
    <property type="component" value="Unassembled WGS sequence"/>
</dbReference>
<sequence length="225" mass="24544">MKSIIVTGAGSGLGKELSISFAQKGYHLILAGRTEKSLTKTKTEIEQNDGKASSLELDIRNPEDVKEKLLILNKDFDLYGLINNAGVGFFGPFLESSDQELEDTFSTNVLGTLHMTKAILPYLLKTNEGLVMNIISTAGLRGKKNEAIYCASKFAVRGFTESLQAEYDQTGVKIIAAYMGGMDTPFWNGSSHIADPSKFRSAREVAGIVMSELHKDTIIIESPKT</sequence>
<keyword evidence="5" id="KW-1185">Reference proteome</keyword>
<name>A0A4R2AYR4_9BACI</name>
<proteinExistence type="inferred from homology"/>
<dbReference type="EMBL" id="SLVV01000019">
    <property type="protein sequence ID" value="TCN18825.1"/>
    <property type="molecule type" value="Genomic_DNA"/>
</dbReference>
<protein>
    <submittedName>
        <fullName evidence="4">Short-subunit dehydrogenase</fullName>
    </submittedName>
</protein>